<dbReference type="GO" id="GO:0003676">
    <property type="term" value="F:nucleic acid binding"/>
    <property type="evidence" value="ECO:0007669"/>
    <property type="project" value="InterPro"/>
</dbReference>
<feature type="region of interest" description="Disordered" evidence="1">
    <location>
        <begin position="1763"/>
        <end position="1785"/>
    </location>
</feature>
<dbReference type="InterPro" id="IPR040676">
    <property type="entry name" value="DUF5641"/>
</dbReference>
<dbReference type="InterPro" id="IPR043128">
    <property type="entry name" value="Rev_trsase/Diguanyl_cyclase"/>
</dbReference>
<proteinExistence type="predicted"/>
<evidence type="ECO:0000259" key="2">
    <source>
        <dbReference type="PROSITE" id="PS50994"/>
    </source>
</evidence>
<dbReference type="Pfam" id="PF18701">
    <property type="entry name" value="DUF5641"/>
    <property type="match status" value="1"/>
</dbReference>
<dbReference type="Pfam" id="PF17921">
    <property type="entry name" value="Integrase_H2C2"/>
    <property type="match status" value="1"/>
</dbReference>
<feature type="domain" description="Integrase catalytic" evidence="2">
    <location>
        <begin position="1447"/>
        <end position="1634"/>
    </location>
</feature>
<dbReference type="Gene3D" id="1.10.340.70">
    <property type="match status" value="1"/>
</dbReference>
<dbReference type="InterPro" id="IPR005312">
    <property type="entry name" value="DUF1759"/>
</dbReference>
<protein>
    <recommendedName>
        <fullName evidence="2">Integrase catalytic domain-containing protein</fullName>
    </recommendedName>
</protein>
<dbReference type="Pfam" id="PF03564">
    <property type="entry name" value="DUF1759"/>
    <property type="match status" value="1"/>
</dbReference>
<dbReference type="InterPro" id="IPR008042">
    <property type="entry name" value="Retrotrans_Pao"/>
</dbReference>
<dbReference type="Pfam" id="PF05380">
    <property type="entry name" value="Peptidase_A17"/>
    <property type="match status" value="1"/>
</dbReference>
<dbReference type="Proteomes" id="UP000030758">
    <property type="component" value="Unassembled WGS sequence"/>
</dbReference>
<dbReference type="InterPro" id="IPR041588">
    <property type="entry name" value="Integrase_H2C2"/>
</dbReference>
<dbReference type="Gene3D" id="3.30.420.10">
    <property type="entry name" value="Ribonuclease H-like superfamily/Ribonuclease H"/>
    <property type="match status" value="1"/>
</dbReference>
<dbReference type="GO" id="GO:0042575">
    <property type="term" value="C:DNA polymerase complex"/>
    <property type="evidence" value="ECO:0007669"/>
    <property type="project" value="UniProtKB-ARBA"/>
</dbReference>
<dbReference type="CDD" id="cd01644">
    <property type="entry name" value="RT_pepA17"/>
    <property type="match status" value="1"/>
</dbReference>
<dbReference type="Gene3D" id="3.30.70.270">
    <property type="match status" value="1"/>
</dbReference>
<dbReference type="GO" id="GO:0008270">
    <property type="term" value="F:zinc ion binding"/>
    <property type="evidence" value="ECO:0007669"/>
    <property type="project" value="InterPro"/>
</dbReference>
<dbReference type="EMBL" id="KL367480">
    <property type="protein sequence ID" value="KFD71819.1"/>
    <property type="molecule type" value="Genomic_DNA"/>
</dbReference>
<feature type="compositionally biased region" description="Basic residues" evidence="1">
    <location>
        <begin position="1"/>
        <end position="15"/>
    </location>
</feature>
<gene>
    <name evidence="3" type="ORF">M514_10175</name>
</gene>
<dbReference type="PANTHER" id="PTHR47331">
    <property type="entry name" value="PHD-TYPE DOMAIN-CONTAINING PROTEIN"/>
    <property type="match status" value="1"/>
</dbReference>
<dbReference type="InterPro" id="IPR001584">
    <property type="entry name" value="Integrase_cat-core"/>
</dbReference>
<reference evidence="3" key="1">
    <citation type="journal article" date="2014" name="Nat. Genet.">
        <title>Genome and transcriptome of the porcine whipworm Trichuris suis.</title>
        <authorList>
            <person name="Jex A.R."/>
            <person name="Nejsum P."/>
            <person name="Schwarz E.M."/>
            <person name="Hu L."/>
            <person name="Young N.D."/>
            <person name="Hall R.S."/>
            <person name="Korhonen P.K."/>
            <person name="Liao S."/>
            <person name="Thamsborg S."/>
            <person name="Xia J."/>
            <person name="Xu P."/>
            <person name="Wang S."/>
            <person name="Scheerlinck J.P."/>
            <person name="Hofmann A."/>
            <person name="Sternberg P.W."/>
            <person name="Wang J."/>
            <person name="Gasser R.B."/>
        </authorList>
    </citation>
    <scope>NUCLEOTIDE SEQUENCE [LARGE SCALE GENOMIC DNA]</scope>
    <source>
        <strain evidence="3">DCEP-RM93F</strain>
    </source>
</reference>
<accession>A0A085NQS3</accession>
<dbReference type="InterPro" id="IPR043502">
    <property type="entry name" value="DNA/RNA_pol_sf"/>
</dbReference>
<dbReference type="InterPro" id="IPR001878">
    <property type="entry name" value="Znf_CCHC"/>
</dbReference>
<organism evidence="3">
    <name type="scientific">Trichuris suis</name>
    <name type="common">pig whipworm</name>
    <dbReference type="NCBI Taxonomy" id="68888"/>
    <lineage>
        <taxon>Eukaryota</taxon>
        <taxon>Metazoa</taxon>
        <taxon>Ecdysozoa</taxon>
        <taxon>Nematoda</taxon>
        <taxon>Enoplea</taxon>
        <taxon>Dorylaimia</taxon>
        <taxon>Trichinellida</taxon>
        <taxon>Trichuridae</taxon>
        <taxon>Trichuris</taxon>
    </lineage>
</organism>
<dbReference type="InterPro" id="IPR036397">
    <property type="entry name" value="RNaseH_sf"/>
</dbReference>
<dbReference type="SUPFAM" id="SSF53098">
    <property type="entry name" value="Ribonuclease H-like"/>
    <property type="match status" value="1"/>
</dbReference>
<dbReference type="PROSITE" id="PS50994">
    <property type="entry name" value="INTEGRASE"/>
    <property type="match status" value="1"/>
</dbReference>
<dbReference type="Gene3D" id="3.10.10.10">
    <property type="entry name" value="HIV Type 1 Reverse Transcriptase, subunit A, domain 1"/>
    <property type="match status" value="1"/>
</dbReference>
<dbReference type="PANTHER" id="PTHR47331:SF1">
    <property type="entry name" value="GAG-LIKE PROTEIN"/>
    <property type="match status" value="1"/>
</dbReference>
<evidence type="ECO:0000256" key="1">
    <source>
        <dbReference type="SAM" id="MobiDB-lite"/>
    </source>
</evidence>
<feature type="region of interest" description="Disordered" evidence="1">
    <location>
        <begin position="1"/>
        <end position="29"/>
    </location>
</feature>
<dbReference type="InterPro" id="IPR012337">
    <property type="entry name" value="RNaseH-like_sf"/>
</dbReference>
<dbReference type="GO" id="GO:0015074">
    <property type="term" value="P:DNA integration"/>
    <property type="evidence" value="ECO:0007669"/>
    <property type="project" value="InterPro"/>
</dbReference>
<sequence length="1785" mass="203187">MDTTRRSGRVARRRAQSCTRQPPLPETEGIPQAISTVANLENVVNTATNSVANRFAGMFESFLSRLSTDLEEFKVSPASRPRKAADFPQHASSCNDLGNAASKAEELEARVLTPKRGDEWIDDIVVSSASLPAQATHSEPTFLQQLSPAVTIEPFDGDPRKWDQFIGSFKALVHDVVSSDAQRIAILRHLLSPRLRACISSSLQGPKLYGHALADLRRLFGDPNLVIDAYIRTLMDMSPVKPGNANDVDRFFYEIHGTVTTLRAYEATSELLSRTTLQTVVSKLDRRMQYAWAKRQYDLRPRTATLCDFDEWLAEIVAVHNNVQANSKEPQEHQTRPVKQKTTRRPQLNILAANKLTEECFICGSGHKLADCPTFSKASAQHRAEMLKQYERCFACFEPNHQARHCKSRRTCNVEGCRLKHHPLLHGAVRVFPKHPAERPELDKDVARVCSGLIAPSQSEVLLSIVRARLVTNKDTTLEVNVLLDPGSEATLIREDIARQVDLTGPIQNIRLGTFHGIDPTFRSRKVRFQLRSLDGRHRFSVDDALTVPNINVSQRSVDFTRLKNLWPHLEGIGLNAVGKDGVAVLLGMDIVEAHEQYRVLKPPYGVKAPRAIQTPFGWCIVGPMHGPSISPCRTHHVYRIGQTVQDDLTDLVKYQWSIESLGIQKATTEMLSNDDKRALHILQTTTRKINGRYECSMLWKEGIRDLPNSFPTAQARFNGLERRLRRNTELARKYDNIIEEYVRLGHAEALPTDKNNCGLWFLPHHAVEHPKQPGKIRIVFDASARTNGISLNDLLLTGPDMLTNLFNLLVRFREFPVVVSADIAKMFHQVRVTKADQAMLSFLWRKPNSDTPVGHFNMRVHIFGAACSPSVCTYVLRRTAEDNKAQFPTVWERVFNNFYVDNYLDSFMSEQEAETSCHDLKLMLSYGGFHLTKWLSSSRTILKTFGVHELSRPNLNINIDPLPIERTLGVMWNSEDDTFCFKVGRIPAVSTKREMLRVISSLFDPLGFVSPIILEAKHILRQTWFLNIDWDSPLPESLLIQWRKWAAELPLIEKVAVNRSLTSSDSPRSLEMHLFCDASEHGYGCVAYLCKRTQNGTVSVDFICSKARVAPLRYSTIPRLELQAALISSRLGMTLERELRLQIERVHYWTDSLTVLHWLNATGGRYSTFVANRVAEISENSKPSQWLYVPTRDNPADDCSRGFSPSKLSMDGRWFKGPTFLYQQQGYWPRRPQRPVNKAEVEELPIKWAGHIHQIRGPLNDLIHRQGNLHRTRRVIANIIRFIRNCRSPRHERKNGYFSVAEVNEAFITCVNLTQRESYEEEISCLSSKKPLKVQSKILTLSPFLDEKGSLRAQGRLERAELPYEVKHPLILPSKHALTNMVITEAHERLHHGSVELTLCEIRQRFWIPKCRQSVKGVIHACSFCKRLRSKIYTPFMAPLPTARLQPFQPPFSCVGIDYFGPVNVTIRRSQEKRYGCLFTCLSTRAVHIEIAFTLNTDSFLMAFRRFMDRRGTPSVVYSDNGTNLVAAEKELRKCLESWDQLKVHENVVRHGIQWHFSPPSAPHFGGVWERMIRSAKAALHKILNGRATSDEVLLTVFVEVESLLNSRPLTHISIDSSDPEPLTPNHFLLGRPCPHVPPDVVTEIDISSRRKWRAAQAIVESFWRRWLREYVPSLIERRKWLRARRNLKKGDIVVVVDPRTPRGHWPFGTVIECYPGKDGIVRVAKIKTKYGMYVRPVTKLSLFETGKTDVSENTLRNMGRLCDENSTPGEERRLGLGESSFGP</sequence>
<evidence type="ECO:0000313" key="3">
    <source>
        <dbReference type="EMBL" id="KFD71819.1"/>
    </source>
</evidence>
<name>A0A085NQS3_9BILA</name>
<dbReference type="SMART" id="SM00343">
    <property type="entry name" value="ZnF_C2HC"/>
    <property type="match status" value="2"/>
</dbReference>
<dbReference type="SUPFAM" id="SSF56672">
    <property type="entry name" value="DNA/RNA polymerases"/>
    <property type="match status" value="1"/>
</dbReference>